<gene>
    <name evidence="2" type="ORF">MON38_01280</name>
</gene>
<dbReference type="EMBL" id="JALBGC010000001">
    <property type="protein sequence ID" value="MCI1186033.1"/>
    <property type="molecule type" value="Genomic_DNA"/>
</dbReference>
<protein>
    <submittedName>
        <fullName evidence="2">Uncharacterized protein</fullName>
    </submittedName>
</protein>
<accession>A0A9X1VDC5</accession>
<dbReference type="RefSeq" id="WP_241934319.1">
    <property type="nucleotide sequence ID" value="NZ_JALBGC010000001.1"/>
</dbReference>
<comment type="caution">
    <text evidence="2">The sequence shown here is derived from an EMBL/GenBank/DDBJ whole genome shotgun (WGS) entry which is preliminary data.</text>
</comment>
<keyword evidence="1" id="KW-1133">Transmembrane helix</keyword>
<evidence type="ECO:0000313" key="3">
    <source>
        <dbReference type="Proteomes" id="UP001139193"/>
    </source>
</evidence>
<reference evidence="2" key="1">
    <citation type="submission" date="2022-03" db="EMBL/GenBank/DDBJ databases">
        <title>Bacterial whole genome sequence for Hymenobacter sp. DH14.</title>
        <authorList>
            <person name="Le V."/>
        </authorList>
    </citation>
    <scope>NUCLEOTIDE SEQUENCE</scope>
    <source>
        <strain evidence="2">DH14</strain>
    </source>
</reference>
<proteinExistence type="predicted"/>
<keyword evidence="3" id="KW-1185">Reference proteome</keyword>
<keyword evidence="1" id="KW-0812">Transmembrane</keyword>
<organism evidence="2 3">
    <name type="scientific">Hymenobacter cyanobacteriorum</name>
    <dbReference type="NCBI Taxonomy" id="2926463"/>
    <lineage>
        <taxon>Bacteria</taxon>
        <taxon>Pseudomonadati</taxon>
        <taxon>Bacteroidota</taxon>
        <taxon>Cytophagia</taxon>
        <taxon>Cytophagales</taxon>
        <taxon>Hymenobacteraceae</taxon>
        <taxon>Hymenobacter</taxon>
    </lineage>
</organism>
<sequence length="402" mass="45866">MIAEPTAFRALLQRRATLVGLSIGHFKKNMRQLYVLVAVLFFIVRAGFGQSYQQFRLNAGVQAATADKQAILAVWDRYLGSGFRHQSQYWAPAELKRYPQADLLLSEGYVHPNVFQYTTQKLLLSIEPLDSTHYQCRTLFYWQNPADTLRQITTFCILNTQFERAGPQWLLVNHLTSYTRAWPARTVGRLVYRFPPGYRFNQEQARQADDFLTNLFRDFAIPPFPVTYYIATDCAEVHRMKGFDYVVGMGGDTVCGFYDEVNHLVYAGGLSEGYLHELVHVINPYFPKAHPLLLTGYSALRGGHFGQPLVYHKKRTLEYLATHAVDLENPLTFTTLDEKTNPQYVVGGIICEAALRAGGLPKLKKLFTYGTSDEDFYTALRQEFGLNREDIPAFIAQSLRAQ</sequence>
<dbReference type="AlphaFoldDB" id="A0A9X1VDC5"/>
<evidence type="ECO:0000313" key="2">
    <source>
        <dbReference type="EMBL" id="MCI1186033.1"/>
    </source>
</evidence>
<evidence type="ECO:0000256" key="1">
    <source>
        <dbReference type="SAM" id="Phobius"/>
    </source>
</evidence>
<name>A0A9X1VDC5_9BACT</name>
<keyword evidence="1" id="KW-0472">Membrane</keyword>
<dbReference type="Proteomes" id="UP001139193">
    <property type="component" value="Unassembled WGS sequence"/>
</dbReference>
<feature type="transmembrane region" description="Helical" evidence="1">
    <location>
        <begin position="33"/>
        <end position="52"/>
    </location>
</feature>